<keyword evidence="1" id="KW-0175">Coiled coil</keyword>
<sequence>MPRRDNCMLFQSFDPKSRTAPPPLPRSQLDGATREHTHKFREFRREFQEGRIALDGPRVGQLRQLLRDNDAQGLQRFLDAKRGSVVQLQPGQTCRWCNRRVAEAGAAGRPPARGRRAEGPGAPRLCQICREWHCAEHCNCLSRIVSGRYVLDITCCRQCSVFLDVQRWHREGRQALNKADDTTIGACLWVLADADAMLSACREVGLTHAPPRKVAGEAVIVKAIDTRSDIVECHVPLLAEGFRFAARALVKEARLGLPDSAEQLLAAHTALAEAALPTRLAQLEGLSRTVEDASPSTLAQLEDGHLQLQRSRAAAEQARRNVEAAVRSAEAVVPPPERERDAILRRALVRQGKE</sequence>
<feature type="region of interest" description="Disordered" evidence="2">
    <location>
        <begin position="13"/>
        <end position="34"/>
    </location>
</feature>
<organism evidence="3 4">
    <name type="scientific">Prorocentrum cordatum</name>
    <dbReference type="NCBI Taxonomy" id="2364126"/>
    <lineage>
        <taxon>Eukaryota</taxon>
        <taxon>Sar</taxon>
        <taxon>Alveolata</taxon>
        <taxon>Dinophyceae</taxon>
        <taxon>Prorocentrales</taxon>
        <taxon>Prorocentraceae</taxon>
        <taxon>Prorocentrum</taxon>
    </lineage>
</organism>
<evidence type="ECO:0000313" key="3">
    <source>
        <dbReference type="EMBL" id="CAK0805765.1"/>
    </source>
</evidence>
<proteinExistence type="predicted"/>
<dbReference type="EMBL" id="CAUYUJ010003550">
    <property type="protein sequence ID" value="CAK0805765.1"/>
    <property type="molecule type" value="Genomic_DNA"/>
</dbReference>
<protein>
    <submittedName>
        <fullName evidence="3">Uncharacterized protein</fullName>
    </submittedName>
</protein>
<feature type="non-terminal residue" evidence="3">
    <location>
        <position position="354"/>
    </location>
</feature>
<gene>
    <name evidence="3" type="ORF">PCOR1329_LOCUS12199</name>
</gene>
<feature type="coiled-coil region" evidence="1">
    <location>
        <begin position="298"/>
        <end position="332"/>
    </location>
</feature>
<comment type="caution">
    <text evidence="3">The sequence shown here is derived from an EMBL/GenBank/DDBJ whole genome shotgun (WGS) entry which is preliminary data.</text>
</comment>
<reference evidence="3" key="1">
    <citation type="submission" date="2023-10" db="EMBL/GenBank/DDBJ databases">
        <authorList>
            <person name="Chen Y."/>
            <person name="Shah S."/>
            <person name="Dougan E. K."/>
            <person name="Thang M."/>
            <person name="Chan C."/>
        </authorList>
    </citation>
    <scope>NUCLEOTIDE SEQUENCE [LARGE SCALE GENOMIC DNA]</scope>
</reference>
<name>A0ABN9QJ12_9DINO</name>
<evidence type="ECO:0000256" key="1">
    <source>
        <dbReference type="SAM" id="Coils"/>
    </source>
</evidence>
<accession>A0ABN9QJ12</accession>
<evidence type="ECO:0000313" key="4">
    <source>
        <dbReference type="Proteomes" id="UP001189429"/>
    </source>
</evidence>
<keyword evidence="4" id="KW-1185">Reference proteome</keyword>
<evidence type="ECO:0000256" key="2">
    <source>
        <dbReference type="SAM" id="MobiDB-lite"/>
    </source>
</evidence>
<dbReference type="Proteomes" id="UP001189429">
    <property type="component" value="Unassembled WGS sequence"/>
</dbReference>